<comment type="catalytic activity">
    <reaction evidence="1 6">
        <text>Cleavage of hydrophobic, N-terminal signal or leader sequences from secreted and periplasmic proteins.</text>
        <dbReference type="EC" id="3.4.21.89"/>
    </reaction>
</comment>
<sequence>MKHQQSHPYRIPALLLLSVLTSGAMADWGPAPVAEIAVASLVASAQVTPPENDLVLVNQLAYDLKVPLTQISLARLSEPQRGDMVTLLSPRNQERLVKRVAAVPGDLVELRGSTLYVNHKPAGFGAPDEKLGTPAPHADDAVRSAATQASQKLDKAEKLGFGPTQLPADRYFVLGDNPDDTEDSRFFGLVAREGIVGRTHHVVLSTDLLGGWAQRLERGLSVFR</sequence>
<dbReference type="EC" id="3.4.21.89" evidence="3 6"/>
<dbReference type="Proteomes" id="UP001500279">
    <property type="component" value="Unassembled WGS sequence"/>
</dbReference>
<evidence type="ECO:0000256" key="1">
    <source>
        <dbReference type="ARBA" id="ARBA00000677"/>
    </source>
</evidence>
<evidence type="ECO:0000256" key="2">
    <source>
        <dbReference type="ARBA" id="ARBA00009370"/>
    </source>
</evidence>
<evidence type="ECO:0000256" key="4">
    <source>
        <dbReference type="ARBA" id="ARBA00019232"/>
    </source>
</evidence>
<dbReference type="InterPro" id="IPR036286">
    <property type="entry name" value="LexA/Signal_pep-like_sf"/>
</dbReference>
<dbReference type="PROSITE" id="PS00760">
    <property type="entry name" value="SPASE_I_2"/>
    <property type="match status" value="1"/>
</dbReference>
<comment type="similarity">
    <text evidence="2 6">Belongs to the peptidase S26 family.</text>
</comment>
<organism evidence="9 10">
    <name type="scientific">Ideonella azotifigens</name>
    <dbReference type="NCBI Taxonomy" id="513160"/>
    <lineage>
        <taxon>Bacteria</taxon>
        <taxon>Pseudomonadati</taxon>
        <taxon>Pseudomonadota</taxon>
        <taxon>Betaproteobacteria</taxon>
        <taxon>Burkholderiales</taxon>
        <taxon>Sphaerotilaceae</taxon>
        <taxon>Ideonella</taxon>
    </lineage>
</organism>
<feature type="signal peptide" evidence="7">
    <location>
        <begin position="1"/>
        <end position="26"/>
    </location>
</feature>
<dbReference type="EMBL" id="BAAAEW010000042">
    <property type="protein sequence ID" value="GAA0764311.1"/>
    <property type="molecule type" value="Genomic_DNA"/>
</dbReference>
<dbReference type="InterPro" id="IPR019533">
    <property type="entry name" value="Peptidase_S26"/>
</dbReference>
<name>A0ABN1KEG8_9BURK</name>
<dbReference type="NCBIfam" id="TIGR02227">
    <property type="entry name" value="sigpep_I_bact"/>
    <property type="match status" value="1"/>
</dbReference>
<comment type="caution">
    <text evidence="9">The sequence shown here is derived from an EMBL/GenBank/DDBJ whole genome shotgun (WGS) entry which is preliminary data.</text>
</comment>
<dbReference type="InterPro" id="IPR000223">
    <property type="entry name" value="Pept_S26A_signal_pept_1"/>
</dbReference>
<dbReference type="SUPFAM" id="SSF51306">
    <property type="entry name" value="LexA/Signal peptidase"/>
    <property type="match status" value="1"/>
</dbReference>
<evidence type="ECO:0000313" key="10">
    <source>
        <dbReference type="Proteomes" id="UP001500279"/>
    </source>
</evidence>
<dbReference type="Pfam" id="PF10502">
    <property type="entry name" value="Peptidase_S26"/>
    <property type="match status" value="1"/>
</dbReference>
<dbReference type="PRINTS" id="PR00727">
    <property type="entry name" value="LEADERPTASE"/>
</dbReference>
<evidence type="ECO:0000256" key="3">
    <source>
        <dbReference type="ARBA" id="ARBA00013208"/>
    </source>
</evidence>
<keyword evidence="10" id="KW-1185">Reference proteome</keyword>
<dbReference type="PANTHER" id="PTHR43390">
    <property type="entry name" value="SIGNAL PEPTIDASE I"/>
    <property type="match status" value="1"/>
</dbReference>
<gene>
    <name evidence="9" type="ORF">GCM10009107_50250</name>
</gene>
<protein>
    <recommendedName>
        <fullName evidence="4 6">Signal peptidase I</fullName>
        <ecNumber evidence="3 6">3.4.21.89</ecNumber>
    </recommendedName>
</protein>
<dbReference type="RefSeq" id="WP_170200752.1">
    <property type="nucleotide sequence ID" value="NZ_BAAAEW010000042.1"/>
</dbReference>
<keyword evidence="6" id="KW-0645">Protease</keyword>
<evidence type="ECO:0000256" key="6">
    <source>
        <dbReference type="RuleBase" id="RU362042"/>
    </source>
</evidence>
<dbReference type="InterPro" id="IPR019757">
    <property type="entry name" value="Pept_S26A_signal_pept_1_Lys-AS"/>
</dbReference>
<accession>A0ABN1KEG8</accession>
<evidence type="ECO:0000259" key="8">
    <source>
        <dbReference type="Pfam" id="PF10502"/>
    </source>
</evidence>
<evidence type="ECO:0000256" key="5">
    <source>
        <dbReference type="ARBA" id="ARBA00022801"/>
    </source>
</evidence>
<feature type="domain" description="Peptidase S26" evidence="8">
    <location>
        <begin position="42"/>
        <end position="202"/>
    </location>
</feature>
<reference evidence="9 10" key="1">
    <citation type="journal article" date="2019" name="Int. J. Syst. Evol. Microbiol.">
        <title>The Global Catalogue of Microorganisms (GCM) 10K type strain sequencing project: providing services to taxonomists for standard genome sequencing and annotation.</title>
        <authorList>
            <consortium name="The Broad Institute Genomics Platform"/>
            <consortium name="The Broad Institute Genome Sequencing Center for Infectious Disease"/>
            <person name="Wu L."/>
            <person name="Ma J."/>
        </authorList>
    </citation>
    <scope>NUCLEOTIDE SEQUENCE [LARGE SCALE GENOMIC DNA]</scope>
    <source>
        <strain evidence="9 10">JCM 15503</strain>
    </source>
</reference>
<keyword evidence="7" id="KW-0732">Signal</keyword>
<feature type="chain" id="PRO_5046097800" description="Signal peptidase I" evidence="7">
    <location>
        <begin position="27"/>
        <end position="224"/>
    </location>
</feature>
<comment type="subcellular location">
    <subcellularLocation>
        <location evidence="6">Membrane</location>
        <topology evidence="6">Single-pass type II membrane protein</topology>
    </subcellularLocation>
</comment>
<proteinExistence type="inferred from homology"/>
<dbReference type="Gene3D" id="2.10.109.10">
    <property type="entry name" value="Umud Fragment, subunit A"/>
    <property type="match status" value="1"/>
</dbReference>
<evidence type="ECO:0000256" key="7">
    <source>
        <dbReference type="SAM" id="SignalP"/>
    </source>
</evidence>
<dbReference type="PANTHER" id="PTHR43390:SF1">
    <property type="entry name" value="CHLOROPLAST PROCESSING PEPTIDASE"/>
    <property type="match status" value="1"/>
</dbReference>
<keyword evidence="5 6" id="KW-0378">Hydrolase</keyword>
<dbReference type="CDD" id="cd06530">
    <property type="entry name" value="S26_SPase_I"/>
    <property type="match status" value="1"/>
</dbReference>
<evidence type="ECO:0000313" key="9">
    <source>
        <dbReference type="EMBL" id="GAA0764311.1"/>
    </source>
</evidence>